<keyword evidence="1" id="KW-0472">Membrane</keyword>
<feature type="chain" id="PRO_5026184737" evidence="2">
    <location>
        <begin position="19"/>
        <end position="410"/>
    </location>
</feature>
<protein>
    <submittedName>
        <fullName evidence="5">Uncharacterized protein</fullName>
    </submittedName>
</protein>
<dbReference type="Pfam" id="PF12955">
    <property type="entry name" value="Vps3844_C"/>
    <property type="match status" value="1"/>
</dbReference>
<dbReference type="GO" id="GO:0005783">
    <property type="term" value="C:endoplasmic reticulum"/>
    <property type="evidence" value="ECO:0007669"/>
    <property type="project" value="TreeGrafter"/>
</dbReference>
<keyword evidence="2" id="KW-0732">Signal</keyword>
<evidence type="ECO:0000256" key="2">
    <source>
        <dbReference type="SAM" id="SignalP"/>
    </source>
</evidence>
<organism evidence="5 6">
    <name type="scientific">Pleomassaria siparia CBS 279.74</name>
    <dbReference type="NCBI Taxonomy" id="1314801"/>
    <lineage>
        <taxon>Eukaryota</taxon>
        <taxon>Fungi</taxon>
        <taxon>Dikarya</taxon>
        <taxon>Ascomycota</taxon>
        <taxon>Pezizomycotina</taxon>
        <taxon>Dothideomycetes</taxon>
        <taxon>Pleosporomycetidae</taxon>
        <taxon>Pleosporales</taxon>
        <taxon>Pleomassariaceae</taxon>
        <taxon>Pleomassaria</taxon>
    </lineage>
</organism>
<keyword evidence="1" id="KW-1133">Transmembrane helix</keyword>
<evidence type="ECO:0000256" key="1">
    <source>
        <dbReference type="SAM" id="Phobius"/>
    </source>
</evidence>
<evidence type="ECO:0000313" key="5">
    <source>
        <dbReference type="EMBL" id="KAF2705169.1"/>
    </source>
</evidence>
<keyword evidence="6" id="KW-1185">Reference proteome</keyword>
<dbReference type="EMBL" id="MU005779">
    <property type="protein sequence ID" value="KAF2705169.1"/>
    <property type="molecule type" value="Genomic_DNA"/>
</dbReference>
<dbReference type="PANTHER" id="PTHR36853:SF1">
    <property type="entry name" value="DUF3844 DOMAIN-CONTAINING PROTEIN"/>
    <property type="match status" value="1"/>
</dbReference>
<dbReference type="Proteomes" id="UP000799428">
    <property type="component" value="Unassembled WGS sequence"/>
</dbReference>
<feature type="domain" description="Vacuolar sorting protein Vps3844 N-terminal" evidence="4">
    <location>
        <begin position="42"/>
        <end position="139"/>
    </location>
</feature>
<evidence type="ECO:0000259" key="4">
    <source>
        <dbReference type="Pfam" id="PF21656"/>
    </source>
</evidence>
<evidence type="ECO:0000259" key="3">
    <source>
        <dbReference type="Pfam" id="PF12955"/>
    </source>
</evidence>
<reference evidence="5" key="1">
    <citation type="journal article" date="2020" name="Stud. Mycol.">
        <title>101 Dothideomycetes genomes: a test case for predicting lifestyles and emergence of pathogens.</title>
        <authorList>
            <person name="Haridas S."/>
            <person name="Albert R."/>
            <person name="Binder M."/>
            <person name="Bloem J."/>
            <person name="Labutti K."/>
            <person name="Salamov A."/>
            <person name="Andreopoulos B."/>
            <person name="Baker S."/>
            <person name="Barry K."/>
            <person name="Bills G."/>
            <person name="Bluhm B."/>
            <person name="Cannon C."/>
            <person name="Castanera R."/>
            <person name="Culley D."/>
            <person name="Daum C."/>
            <person name="Ezra D."/>
            <person name="Gonzalez J."/>
            <person name="Henrissat B."/>
            <person name="Kuo A."/>
            <person name="Liang C."/>
            <person name="Lipzen A."/>
            <person name="Lutzoni F."/>
            <person name="Magnuson J."/>
            <person name="Mondo S."/>
            <person name="Nolan M."/>
            <person name="Ohm R."/>
            <person name="Pangilinan J."/>
            <person name="Park H.-J."/>
            <person name="Ramirez L."/>
            <person name="Alfaro M."/>
            <person name="Sun H."/>
            <person name="Tritt A."/>
            <person name="Yoshinaga Y."/>
            <person name="Zwiers L.-H."/>
            <person name="Turgeon B."/>
            <person name="Goodwin S."/>
            <person name="Spatafora J."/>
            <person name="Crous P."/>
            <person name="Grigoriev I."/>
        </authorList>
    </citation>
    <scope>NUCLEOTIDE SEQUENCE</scope>
    <source>
        <strain evidence="5">CBS 279.74</strain>
    </source>
</reference>
<dbReference type="Pfam" id="PF21656">
    <property type="entry name" value="DUF6859"/>
    <property type="match status" value="1"/>
</dbReference>
<dbReference type="InterPro" id="IPR053065">
    <property type="entry name" value="Archenteron_Induction-Rel"/>
</dbReference>
<dbReference type="PANTHER" id="PTHR36853">
    <property type="entry name" value="EXPRESSED PROTEIN"/>
    <property type="match status" value="1"/>
</dbReference>
<dbReference type="OrthoDB" id="5583277at2759"/>
<sequence>MKLSRSSVFSSLLCAASALDHGYMFTYDPIANSSPAPDSNYVTPETARLILAQRLGLSRFHSIKNAKDEAIVELNAYGGRAQKLFSGEDRQRTNAHVLIWVEGVAPGIAQDWDNVQKVAIANPPCASSNDRLIQDLILQATSLPAKPDPHQATYNVGIETEELLKPIRETEIHNGYLSVLRVSKADKVDLTTLSNSLKDLLMASFKRGEAGFPITVVMMPSSSGKSKCAEHPYGTYDMPSILVPRGEPTEAPMSLSNVASTTPNIPSNLEDFPVIMQINDTTPVLGILPACFSSQALCISSTKNCSSHGSCGILHKGTEGKDGVRACWGCACIPTVKIVSEKGMEEKRQVTYWGGPACQKMDISVPFFLFLTIGVLLAGLISAAIGMMFNMGNQELPSVIGAGVSGPVRK</sequence>
<accession>A0A6G1JX31</accession>
<proteinExistence type="predicted"/>
<gene>
    <name evidence="5" type="ORF">K504DRAFT_460434</name>
</gene>
<feature type="domain" description="Vacuolar sorting protein Vps3844 C-terminal" evidence="3">
    <location>
        <begin position="291"/>
        <end position="402"/>
    </location>
</feature>
<dbReference type="InterPro" id="IPR049205">
    <property type="entry name" value="Vps3844_N"/>
</dbReference>
<dbReference type="AlphaFoldDB" id="A0A6G1JX31"/>
<keyword evidence="1" id="KW-0812">Transmembrane</keyword>
<feature type="transmembrane region" description="Helical" evidence="1">
    <location>
        <begin position="367"/>
        <end position="389"/>
    </location>
</feature>
<name>A0A6G1JX31_9PLEO</name>
<evidence type="ECO:0000313" key="6">
    <source>
        <dbReference type="Proteomes" id="UP000799428"/>
    </source>
</evidence>
<feature type="signal peptide" evidence="2">
    <location>
        <begin position="1"/>
        <end position="18"/>
    </location>
</feature>
<dbReference type="InterPro" id="IPR024382">
    <property type="entry name" value="Vps3844_C"/>
</dbReference>